<evidence type="ECO:0000313" key="1">
    <source>
        <dbReference type="EMBL" id="PZX17491.1"/>
    </source>
</evidence>
<dbReference type="AlphaFoldDB" id="A0A2W7NAZ4"/>
<dbReference type="PANTHER" id="PTHR38733:SF1">
    <property type="entry name" value="TYPE IV METHYL-DIRECTED RESTRICTION ENZYME ECOKMCRBC"/>
    <property type="match status" value="1"/>
</dbReference>
<evidence type="ECO:0000313" key="2">
    <source>
        <dbReference type="Proteomes" id="UP000248916"/>
    </source>
</evidence>
<dbReference type="InterPro" id="IPR011604">
    <property type="entry name" value="PDDEXK-like_dom_sf"/>
</dbReference>
<dbReference type="Pfam" id="PF10117">
    <property type="entry name" value="McrBC"/>
    <property type="match status" value="1"/>
</dbReference>
<dbReference type="PANTHER" id="PTHR38733">
    <property type="entry name" value="PROTEIN MCRC"/>
    <property type="match status" value="1"/>
</dbReference>
<keyword evidence="2" id="KW-1185">Reference proteome</keyword>
<dbReference type="InterPro" id="IPR019292">
    <property type="entry name" value="McrC"/>
</dbReference>
<accession>A0A2W7NAZ4</accession>
<comment type="caution">
    <text evidence="1">The sequence shown here is derived from an EMBL/GenBank/DDBJ whole genome shotgun (WGS) entry which is preliminary data.</text>
</comment>
<dbReference type="Proteomes" id="UP000248916">
    <property type="component" value="Unassembled WGS sequence"/>
</dbReference>
<sequence length="439" mass="48594">MIRRSIREWERIGFGEGVEEIPDRIASGLAATAARSVFAGRGAEGVLEHGRHALRARGVVGIISTPDCQLEILPKIEATGEADTDDATLRRRLVHMLAVAHDLRIDTGSAAQLGWQRDTLLEILIRIFCGKLIDAVRHGMPRRYIEEEGDLPTLRGRLDVTRQFSTLVAQPQKLACRFDALSPDIALNQVMKAAVAKLSRLSQATDNQRSLRELGFAYADIASVPASALRWDRITLDRTNGRWRELVAWARLLLGNRFQQTSAGHVDGHALLFEMNALFEAYVARLARRALSGTPLTVSTQGGFAHCLYEGERGRFRTRPDIILRHEGQPVVVLDTKWKRIAPRIDDPKQGVSQADVYQLMAYSQLYDCDRVILLYPHHHGLSDDLIRDAFSVATPGSRNQLHVATMDIASGAAAGAIALAGLIRDLLTDGDLLVPFNR</sequence>
<organism evidence="1 2">
    <name type="scientific">Palleronia aestuarii</name>
    <dbReference type="NCBI Taxonomy" id="568105"/>
    <lineage>
        <taxon>Bacteria</taxon>
        <taxon>Pseudomonadati</taxon>
        <taxon>Pseudomonadota</taxon>
        <taxon>Alphaproteobacteria</taxon>
        <taxon>Rhodobacterales</taxon>
        <taxon>Roseobacteraceae</taxon>
        <taxon>Palleronia</taxon>
    </lineage>
</organism>
<dbReference type="Gene3D" id="3.90.320.10">
    <property type="match status" value="1"/>
</dbReference>
<dbReference type="EMBL" id="QKZL01000004">
    <property type="protein sequence ID" value="PZX17491.1"/>
    <property type="molecule type" value="Genomic_DNA"/>
</dbReference>
<name>A0A2W7NAZ4_9RHOB</name>
<dbReference type="OrthoDB" id="307209at2"/>
<protein>
    <submittedName>
        <fullName evidence="1">5-methylcytosine-specific restriction enzyme subunit McrC</fullName>
    </submittedName>
</protein>
<proteinExistence type="predicted"/>
<gene>
    <name evidence="1" type="ORF">LX81_01214</name>
</gene>
<reference evidence="1 2" key="1">
    <citation type="submission" date="2018-06" db="EMBL/GenBank/DDBJ databases">
        <title>Genomic Encyclopedia of Archaeal and Bacterial Type Strains, Phase II (KMG-II): from individual species to whole genera.</title>
        <authorList>
            <person name="Goeker M."/>
        </authorList>
    </citation>
    <scope>NUCLEOTIDE SEQUENCE [LARGE SCALE GENOMIC DNA]</scope>
    <source>
        <strain evidence="1 2">DSM 22009</strain>
    </source>
</reference>